<evidence type="ECO:0000256" key="4">
    <source>
        <dbReference type="ARBA" id="ARBA00022692"/>
    </source>
</evidence>
<dbReference type="Gene3D" id="1.10.3720.10">
    <property type="entry name" value="MetI-like"/>
    <property type="match status" value="1"/>
</dbReference>
<feature type="transmembrane region" description="Helical" evidence="7">
    <location>
        <begin position="153"/>
        <end position="172"/>
    </location>
</feature>
<gene>
    <name evidence="9" type="ORF">OG994_10020</name>
</gene>
<proteinExistence type="inferred from homology"/>
<evidence type="ECO:0000256" key="5">
    <source>
        <dbReference type="ARBA" id="ARBA00022989"/>
    </source>
</evidence>
<accession>A0ABZ1SBM0</accession>
<feature type="transmembrane region" description="Helical" evidence="7">
    <location>
        <begin position="36"/>
        <end position="53"/>
    </location>
</feature>
<feature type="transmembrane region" description="Helical" evidence="7">
    <location>
        <begin position="248"/>
        <end position="270"/>
    </location>
</feature>
<evidence type="ECO:0000256" key="3">
    <source>
        <dbReference type="ARBA" id="ARBA00022475"/>
    </source>
</evidence>
<dbReference type="SUPFAM" id="SSF161098">
    <property type="entry name" value="MetI-like"/>
    <property type="match status" value="1"/>
</dbReference>
<protein>
    <submittedName>
        <fullName evidence="9">ABC transporter permease</fullName>
    </submittedName>
</protein>
<evidence type="ECO:0000256" key="1">
    <source>
        <dbReference type="ARBA" id="ARBA00004651"/>
    </source>
</evidence>
<keyword evidence="4 7" id="KW-0812">Transmembrane</keyword>
<feature type="transmembrane region" description="Helical" evidence="7">
    <location>
        <begin position="99"/>
        <end position="119"/>
    </location>
</feature>
<reference evidence="9" key="1">
    <citation type="submission" date="2022-10" db="EMBL/GenBank/DDBJ databases">
        <title>The complete genomes of actinobacterial strains from the NBC collection.</title>
        <authorList>
            <person name="Joergensen T.S."/>
            <person name="Alvarez Arevalo M."/>
            <person name="Sterndorff E.B."/>
            <person name="Faurdal D."/>
            <person name="Vuksanovic O."/>
            <person name="Mourched A.-S."/>
            <person name="Charusanti P."/>
            <person name="Shaw S."/>
            <person name="Blin K."/>
            <person name="Weber T."/>
        </authorList>
    </citation>
    <scope>NUCLEOTIDE SEQUENCE</scope>
    <source>
        <strain evidence="9">NBC_00256</strain>
    </source>
</reference>
<evidence type="ECO:0000313" key="9">
    <source>
        <dbReference type="EMBL" id="WUP51815.1"/>
    </source>
</evidence>
<dbReference type="Pfam" id="PF00528">
    <property type="entry name" value="BPD_transp_1"/>
    <property type="match status" value="1"/>
</dbReference>
<dbReference type="Proteomes" id="UP001432190">
    <property type="component" value="Chromosome"/>
</dbReference>
<sequence>MTVVLPTSARPAAEPALHELTCAPRRRGRVLRVPRWLRALSGPALLIALWWLASATGVLNPQLFPPPAAVAATAARLAADGELQTHVGASVWRVLQGTAYGVLGGGAVAVLAGLSRVGADVIDSTMQVAKAVPNFALTPLLIMWMGIDEGPKVLLIALGVGIAIYINTYSAIRGVDAQLVEAATTLGVGRAAMVLHVILPGALPGFLVGLRLALSSAWLSLIFAETINTTEGIGFLMARAQTLLQFDLSVLVLLLYAVIGLLSYALVRFLERRLLGWRRGFEGA</sequence>
<evidence type="ECO:0000313" key="10">
    <source>
        <dbReference type="Proteomes" id="UP001432190"/>
    </source>
</evidence>
<keyword evidence="5 7" id="KW-1133">Transmembrane helix</keyword>
<keyword evidence="2 7" id="KW-0813">Transport</keyword>
<keyword evidence="3" id="KW-1003">Cell membrane</keyword>
<keyword evidence="10" id="KW-1185">Reference proteome</keyword>
<dbReference type="InterPro" id="IPR035906">
    <property type="entry name" value="MetI-like_sf"/>
</dbReference>
<dbReference type="CDD" id="cd06261">
    <property type="entry name" value="TM_PBP2"/>
    <property type="match status" value="1"/>
</dbReference>
<feature type="transmembrane region" description="Helical" evidence="7">
    <location>
        <begin position="193"/>
        <end position="214"/>
    </location>
</feature>
<dbReference type="PANTHER" id="PTHR30151">
    <property type="entry name" value="ALKANE SULFONATE ABC TRANSPORTER-RELATED, MEMBRANE SUBUNIT"/>
    <property type="match status" value="1"/>
</dbReference>
<evidence type="ECO:0000259" key="8">
    <source>
        <dbReference type="PROSITE" id="PS50928"/>
    </source>
</evidence>
<dbReference type="EMBL" id="CP108084">
    <property type="protein sequence ID" value="WUP51815.1"/>
    <property type="molecule type" value="Genomic_DNA"/>
</dbReference>
<name>A0ABZ1SBM0_9ACTN</name>
<dbReference type="InterPro" id="IPR000515">
    <property type="entry name" value="MetI-like"/>
</dbReference>
<dbReference type="PROSITE" id="PS50928">
    <property type="entry name" value="ABC_TM1"/>
    <property type="match status" value="1"/>
</dbReference>
<keyword evidence="6 7" id="KW-0472">Membrane</keyword>
<comment type="similarity">
    <text evidence="7">Belongs to the binding-protein-dependent transport system permease family.</text>
</comment>
<feature type="domain" description="ABC transmembrane type-1" evidence="8">
    <location>
        <begin position="87"/>
        <end position="267"/>
    </location>
</feature>
<evidence type="ECO:0000256" key="6">
    <source>
        <dbReference type="ARBA" id="ARBA00023136"/>
    </source>
</evidence>
<evidence type="ECO:0000256" key="7">
    <source>
        <dbReference type="RuleBase" id="RU363032"/>
    </source>
</evidence>
<organism evidence="9 10">
    <name type="scientific">Micromonospora globbae</name>
    <dbReference type="NCBI Taxonomy" id="1894969"/>
    <lineage>
        <taxon>Bacteria</taxon>
        <taxon>Bacillati</taxon>
        <taxon>Actinomycetota</taxon>
        <taxon>Actinomycetes</taxon>
        <taxon>Micromonosporales</taxon>
        <taxon>Micromonosporaceae</taxon>
        <taxon>Micromonospora</taxon>
    </lineage>
</organism>
<comment type="subcellular location">
    <subcellularLocation>
        <location evidence="1 7">Cell membrane</location>
        <topology evidence="1 7">Multi-pass membrane protein</topology>
    </subcellularLocation>
</comment>
<dbReference type="PANTHER" id="PTHR30151:SF38">
    <property type="entry name" value="ALIPHATIC SULFONATES TRANSPORT PERMEASE PROTEIN SSUC-RELATED"/>
    <property type="match status" value="1"/>
</dbReference>
<evidence type="ECO:0000256" key="2">
    <source>
        <dbReference type="ARBA" id="ARBA00022448"/>
    </source>
</evidence>
<dbReference type="RefSeq" id="WP_328852942.1">
    <property type="nucleotide sequence ID" value="NZ_CP108084.1"/>
</dbReference>